<organism evidence="1">
    <name type="scientific">Arundo donax</name>
    <name type="common">Giant reed</name>
    <name type="synonym">Donax arundinaceus</name>
    <dbReference type="NCBI Taxonomy" id="35708"/>
    <lineage>
        <taxon>Eukaryota</taxon>
        <taxon>Viridiplantae</taxon>
        <taxon>Streptophyta</taxon>
        <taxon>Embryophyta</taxon>
        <taxon>Tracheophyta</taxon>
        <taxon>Spermatophyta</taxon>
        <taxon>Magnoliopsida</taxon>
        <taxon>Liliopsida</taxon>
        <taxon>Poales</taxon>
        <taxon>Poaceae</taxon>
        <taxon>PACMAD clade</taxon>
        <taxon>Arundinoideae</taxon>
        <taxon>Arundineae</taxon>
        <taxon>Arundo</taxon>
    </lineage>
</organism>
<sequence>MRKINYFQGSIWKGVLGSKSPGFITYFN</sequence>
<accession>A0A0A9AUZ4</accession>
<name>A0A0A9AUZ4_ARUDO</name>
<evidence type="ECO:0000313" key="1">
    <source>
        <dbReference type="EMBL" id="JAD53673.1"/>
    </source>
</evidence>
<protein>
    <submittedName>
        <fullName evidence="1">Uncharacterized protein</fullName>
    </submittedName>
</protein>
<dbReference type="EMBL" id="GBRH01244222">
    <property type="protein sequence ID" value="JAD53673.1"/>
    <property type="molecule type" value="Transcribed_RNA"/>
</dbReference>
<proteinExistence type="predicted"/>
<dbReference type="AlphaFoldDB" id="A0A0A9AUZ4"/>
<reference evidence="1" key="1">
    <citation type="submission" date="2014-09" db="EMBL/GenBank/DDBJ databases">
        <authorList>
            <person name="Magalhaes I.L.F."/>
            <person name="Oliveira U."/>
            <person name="Santos F.R."/>
            <person name="Vidigal T.H.D.A."/>
            <person name="Brescovit A.D."/>
            <person name="Santos A.J."/>
        </authorList>
    </citation>
    <scope>NUCLEOTIDE SEQUENCE</scope>
    <source>
        <tissue evidence="1">Shoot tissue taken approximately 20 cm above the soil surface</tissue>
    </source>
</reference>
<reference evidence="1" key="2">
    <citation type="journal article" date="2015" name="Data Brief">
        <title>Shoot transcriptome of the giant reed, Arundo donax.</title>
        <authorList>
            <person name="Barrero R.A."/>
            <person name="Guerrero F.D."/>
            <person name="Moolhuijzen P."/>
            <person name="Goolsby J.A."/>
            <person name="Tidwell J."/>
            <person name="Bellgard S.E."/>
            <person name="Bellgard M.I."/>
        </authorList>
    </citation>
    <scope>NUCLEOTIDE SEQUENCE</scope>
    <source>
        <tissue evidence="1">Shoot tissue taken approximately 20 cm above the soil surface</tissue>
    </source>
</reference>